<dbReference type="Proteomes" id="UP000290174">
    <property type="component" value="Unassembled WGS sequence"/>
</dbReference>
<accession>A0A4Q0QLQ5</accession>
<name>A0A4Q0QLQ5_9BRAD</name>
<dbReference type="EMBL" id="RKMK01000017">
    <property type="protein sequence ID" value="RXG94676.1"/>
    <property type="molecule type" value="Genomic_DNA"/>
</dbReference>
<protein>
    <submittedName>
        <fullName evidence="1">Uncharacterized protein</fullName>
    </submittedName>
</protein>
<dbReference type="RefSeq" id="WP_128956256.1">
    <property type="nucleotide sequence ID" value="NZ_RKMK01000017.1"/>
</dbReference>
<dbReference type="AlphaFoldDB" id="A0A4Q0QLQ5"/>
<organism evidence="1 2">
    <name type="scientific">Bradyrhizobium zhanjiangense</name>
    <dbReference type="NCBI Taxonomy" id="1325107"/>
    <lineage>
        <taxon>Bacteria</taxon>
        <taxon>Pseudomonadati</taxon>
        <taxon>Pseudomonadota</taxon>
        <taxon>Alphaproteobacteria</taxon>
        <taxon>Hyphomicrobiales</taxon>
        <taxon>Nitrobacteraceae</taxon>
        <taxon>Bradyrhizobium</taxon>
    </lineage>
</organism>
<gene>
    <name evidence="1" type="ORF">EAS61_19455</name>
</gene>
<proteinExistence type="predicted"/>
<evidence type="ECO:0000313" key="1">
    <source>
        <dbReference type="EMBL" id="RXG94676.1"/>
    </source>
</evidence>
<reference evidence="1 2" key="1">
    <citation type="submission" date="2018-11" db="EMBL/GenBank/DDBJ databases">
        <title>Bradyrhizobium sp. nov., isolated from effective nodules of peanut in China.</title>
        <authorList>
            <person name="Li Y."/>
        </authorList>
    </citation>
    <scope>NUCLEOTIDE SEQUENCE [LARGE SCALE GENOMIC DNA]</scope>
    <source>
        <strain evidence="1 2">CCBAU 51770</strain>
    </source>
</reference>
<evidence type="ECO:0000313" key="2">
    <source>
        <dbReference type="Proteomes" id="UP000290174"/>
    </source>
</evidence>
<sequence length="101" mass="10948">MSGLEDLAGHDDVAARPVASRWYIAVSIVPHRAKPGSAKWRHRAASTAEDSTISRLNAEWFAGMAADLPKARTLQSLLSKARAGTSQLQIGPPFINLDLRK</sequence>
<comment type="caution">
    <text evidence="1">The sequence shown here is derived from an EMBL/GenBank/DDBJ whole genome shotgun (WGS) entry which is preliminary data.</text>
</comment>